<dbReference type="GO" id="GO:0006777">
    <property type="term" value="P:Mo-molybdopterin cofactor biosynthetic process"/>
    <property type="evidence" value="ECO:0007669"/>
    <property type="project" value="InterPro"/>
</dbReference>
<dbReference type="RefSeq" id="WP_088874980.1">
    <property type="nucleotide sequence ID" value="NZ_CP022112.1"/>
</dbReference>
<evidence type="ECO:0000313" key="5">
    <source>
        <dbReference type="Proteomes" id="UP000197153"/>
    </source>
</evidence>
<dbReference type="InterPro" id="IPR010038">
    <property type="entry name" value="MoaD_arc-typ"/>
</dbReference>
<evidence type="ECO:0000256" key="3">
    <source>
        <dbReference type="ARBA" id="ARBA00024247"/>
    </source>
</evidence>
<dbReference type="NCBIfam" id="TIGR01687">
    <property type="entry name" value="moaD_arch"/>
    <property type="match status" value="1"/>
</dbReference>
<dbReference type="AlphaFoldDB" id="A0A248K195"/>
<evidence type="ECO:0000313" key="4">
    <source>
        <dbReference type="EMBL" id="ASG24559.1"/>
    </source>
</evidence>
<dbReference type="InterPro" id="IPR003749">
    <property type="entry name" value="ThiS/MoaD-like"/>
</dbReference>
<sequence length="83" mass="9207">MRIAYFSWLRAKTGTASEQIDLPQNCNTVNDLIDYLSGRHPALAEIATAQGSLRYTVNRRYVEKSHPLTATDEVVLFPPVTGG</sequence>
<dbReference type="Pfam" id="PF02597">
    <property type="entry name" value="ThiS"/>
    <property type="match status" value="1"/>
</dbReference>
<keyword evidence="5" id="KW-1185">Reference proteome</keyword>
<evidence type="ECO:0000256" key="1">
    <source>
        <dbReference type="ARBA" id="ARBA00022741"/>
    </source>
</evidence>
<accession>A0A248K195</accession>
<dbReference type="PANTHER" id="PTHR33359">
    <property type="entry name" value="MOLYBDOPTERIN SYNTHASE SULFUR CARRIER SUBUNIT"/>
    <property type="match status" value="1"/>
</dbReference>
<organism evidence="4 5">
    <name type="scientific">Nitrospirillum viridazoti CBAmc</name>
    <dbReference type="NCBI Taxonomy" id="1441467"/>
    <lineage>
        <taxon>Bacteria</taxon>
        <taxon>Pseudomonadati</taxon>
        <taxon>Pseudomonadota</taxon>
        <taxon>Alphaproteobacteria</taxon>
        <taxon>Rhodospirillales</taxon>
        <taxon>Azospirillaceae</taxon>
        <taxon>Nitrospirillum</taxon>
        <taxon>Nitrospirillum viridazoti</taxon>
    </lineage>
</organism>
<dbReference type="SUPFAM" id="SSF54285">
    <property type="entry name" value="MoaD/ThiS"/>
    <property type="match status" value="1"/>
</dbReference>
<name>A0A248K195_9PROT</name>
<dbReference type="GO" id="GO:0000166">
    <property type="term" value="F:nucleotide binding"/>
    <property type="evidence" value="ECO:0007669"/>
    <property type="project" value="UniProtKB-KW"/>
</dbReference>
<keyword evidence="1" id="KW-0547">Nucleotide-binding</keyword>
<protein>
    <recommendedName>
        <fullName evidence="3">Molybdopterin synthase sulfur carrier subunit</fullName>
    </recommendedName>
</protein>
<dbReference type="KEGG" id="nao:Y958_27235"/>
<dbReference type="NCBIfam" id="TIGR01682">
    <property type="entry name" value="moaD"/>
    <property type="match status" value="1"/>
</dbReference>
<dbReference type="EMBL" id="CP022112">
    <property type="protein sequence ID" value="ASG24559.1"/>
    <property type="molecule type" value="Genomic_DNA"/>
</dbReference>
<reference evidence="4 5" key="1">
    <citation type="submission" date="2017-06" db="EMBL/GenBank/DDBJ databases">
        <title>Complete genome sequence of Nitrospirillum amazonense strain CBAmC, an endophytic nitrogen-fixing and plant growth-promoting bacterium, isolated from sugarcane.</title>
        <authorList>
            <person name="Schwab S."/>
            <person name="dos Santos Teixeira K.R."/>
            <person name="Simoes Araujo J.L."/>
            <person name="Soares Vidal M."/>
            <person name="Borges de Freitas H.R."/>
            <person name="Rivello Crivelaro A.L."/>
            <person name="Bueno de Camargo Nunes A."/>
            <person name="dos Santos C.M."/>
            <person name="Palmeira da Silva Rosa D."/>
            <person name="da Silva Padilha D."/>
            <person name="da Silva E."/>
            <person name="Araujo Terra L."/>
            <person name="Soares Mendes V."/>
            <person name="Farinelli L."/>
            <person name="Magalhaes Cruz L."/>
            <person name="Baldani J.I."/>
        </authorList>
    </citation>
    <scope>NUCLEOTIDE SEQUENCE [LARGE SCALE GENOMIC DNA]</scope>
    <source>
        <strain evidence="4 5">CBAmC</strain>
    </source>
</reference>
<dbReference type="CDD" id="cd00754">
    <property type="entry name" value="Ubl_MoaD"/>
    <property type="match status" value="1"/>
</dbReference>
<dbReference type="PANTHER" id="PTHR33359:SF1">
    <property type="entry name" value="MOLYBDOPTERIN SYNTHASE SULFUR CARRIER SUBUNIT"/>
    <property type="match status" value="1"/>
</dbReference>
<proteinExistence type="inferred from homology"/>
<comment type="similarity">
    <text evidence="2">Belongs to the MoaD family.</text>
</comment>
<evidence type="ECO:0000256" key="2">
    <source>
        <dbReference type="ARBA" id="ARBA00024200"/>
    </source>
</evidence>
<dbReference type="InterPro" id="IPR012675">
    <property type="entry name" value="Beta-grasp_dom_sf"/>
</dbReference>
<gene>
    <name evidence="4" type="primary">moaD</name>
    <name evidence="4" type="ORF">Y958_27235</name>
</gene>
<dbReference type="InterPro" id="IPR016155">
    <property type="entry name" value="Mopterin_synth/thiamin_S_b"/>
</dbReference>
<dbReference type="Proteomes" id="UP000197153">
    <property type="component" value="Chromosome 3"/>
</dbReference>
<dbReference type="Gene3D" id="3.10.20.30">
    <property type="match status" value="1"/>
</dbReference>
<dbReference type="InterPro" id="IPR044672">
    <property type="entry name" value="MOCS2A"/>
</dbReference>
<dbReference type="GO" id="GO:1990133">
    <property type="term" value="C:molybdopterin adenylyltransferase complex"/>
    <property type="evidence" value="ECO:0007669"/>
    <property type="project" value="TreeGrafter"/>
</dbReference>